<comment type="caution">
    <text evidence="3">The sequence shown here is derived from an EMBL/GenBank/DDBJ whole genome shotgun (WGS) entry which is preliminary data.</text>
</comment>
<organism evidence="3 4">
    <name type="scientific">Amblyomma americanum</name>
    <name type="common">Lone star tick</name>
    <dbReference type="NCBI Taxonomy" id="6943"/>
    <lineage>
        <taxon>Eukaryota</taxon>
        <taxon>Metazoa</taxon>
        <taxon>Ecdysozoa</taxon>
        <taxon>Arthropoda</taxon>
        <taxon>Chelicerata</taxon>
        <taxon>Arachnida</taxon>
        <taxon>Acari</taxon>
        <taxon>Parasitiformes</taxon>
        <taxon>Ixodida</taxon>
        <taxon>Ixodoidea</taxon>
        <taxon>Ixodidae</taxon>
        <taxon>Amblyomminae</taxon>
        <taxon>Amblyomma</taxon>
    </lineage>
</organism>
<dbReference type="AlphaFoldDB" id="A0AAQ4EB19"/>
<keyword evidence="1" id="KW-0175">Coiled coil</keyword>
<feature type="region of interest" description="Disordered" evidence="2">
    <location>
        <begin position="55"/>
        <end position="74"/>
    </location>
</feature>
<reference evidence="3 4" key="1">
    <citation type="journal article" date="2023" name="Arcadia Sci">
        <title>De novo assembly of a long-read Amblyomma americanum tick genome.</title>
        <authorList>
            <person name="Chou S."/>
            <person name="Poskanzer K.E."/>
            <person name="Rollins M."/>
            <person name="Thuy-Boun P.S."/>
        </authorList>
    </citation>
    <scope>NUCLEOTIDE SEQUENCE [LARGE SCALE GENOMIC DNA]</scope>
    <source>
        <strain evidence="3">F_SG_1</strain>
        <tissue evidence="3">Salivary glands</tissue>
    </source>
</reference>
<dbReference type="Proteomes" id="UP001321473">
    <property type="component" value="Unassembled WGS sequence"/>
</dbReference>
<evidence type="ECO:0000313" key="4">
    <source>
        <dbReference type="Proteomes" id="UP001321473"/>
    </source>
</evidence>
<feature type="compositionally biased region" description="Low complexity" evidence="2">
    <location>
        <begin position="100"/>
        <end position="120"/>
    </location>
</feature>
<evidence type="ECO:0000313" key="3">
    <source>
        <dbReference type="EMBL" id="KAK8771916.1"/>
    </source>
</evidence>
<evidence type="ECO:0000256" key="1">
    <source>
        <dbReference type="SAM" id="Coils"/>
    </source>
</evidence>
<keyword evidence="4" id="KW-1185">Reference proteome</keyword>
<evidence type="ECO:0000256" key="2">
    <source>
        <dbReference type="SAM" id="MobiDB-lite"/>
    </source>
</evidence>
<dbReference type="EMBL" id="JARKHS020019109">
    <property type="protein sequence ID" value="KAK8771916.1"/>
    <property type="molecule type" value="Genomic_DNA"/>
</dbReference>
<accession>A0AAQ4EB19</accession>
<name>A0AAQ4EB19_AMBAM</name>
<feature type="region of interest" description="Disordered" evidence="2">
    <location>
        <begin position="147"/>
        <end position="174"/>
    </location>
</feature>
<sequence>MCAAVCAITAPFLPVPEEASQLEQLRHSLAEAKRELRAIHEQLRASARRSLQARSMFDQSGNNQDGAEKRAVVRAAQAPHHLSVLTQLSDSIADLLHPETSTLSSSTSSSKQPRSMSSLSVPPSLGATRRRLQQLALQTEYLQERLQAPSLAEAGSPRLADQPHMKKSQGDNSG</sequence>
<feature type="region of interest" description="Disordered" evidence="2">
    <location>
        <begin position="99"/>
        <end position="126"/>
    </location>
</feature>
<protein>
    <submittedName>
        <fullName evidence="3">Uncharacterized protein</fullName>
    </submittedName>
</protein>
<feature type="coiled-coil region" evidence="1">
    <location>
        <begin position="15"/>
        <end position="49"/>
    </location>
</feature>
<gene>
    <name evidence="3" type="ORF">V5799_024840</name>
</gene>
<proteinExistence type="predicted"/>